<accession>B6FX31</accession>
<evidence type="ECO:0000313" key="4">
    <source>
        <dbReference type="EMBL" id="EEA85951.1"/>
    </source>
</evidence>
<dbReference type="HOGENOM" id="CLU_018272_3_4_9"/>
<evidence type="ECO:0000259" key="3">
    <source>
        <dbReference type="Pfam" id="PF02581"/>
    </source>
</evidence>
<dbReference type="STRING" id="500633.CLOHIR_00430"/>
<gene>
    <name evidence="4" type="ORF">CLOHIR_00430</name>
</gene>
<reference evidence="4 5" key="2">
    <citation type="submission" date="2008-10" db="EMBL/GenBank/DDBJ databases">
        <title>Draft genome sequence of Clostridium hiranonis (DSM 13275).</title>
        <authorList>
            <person name="Sudarsanam P."/>
            <person name="Ley R."/>
            <person name="Guruge J."/>
            <person name="Turnbaugh P.J."/>
            <person name="Mahowald M."/>
            <person name="Liep D."/>
            <person name="Gordon J."/>
        </authorList>
    </citation>
    <scope>NUCLEOTIDE SEQUENCE [LARGE SCALE GENOMIC DNA]</scope>
    <source>
        <strain evidence="4 5">DSM 13275</strain>
    </source>
</reference>
<dbReference type="PANTHER" id="PTHR20857:SF15">
    <property type="entry name" value="THIAMINE-PHOSPHATE SYNTHASE"/>
    <property type="match status" value="1"/>
</dbReference>
<dbReference type="GO" id="GO:0009228">
    <property type="term" value="P:thiamine biosynthetic process"/>
    <property type="evidence" value="ECO:0007669"/>
    <property type="project" value="UniProtKB-KW"/>
</dbReference>
<dbReference type="RefSeq" id="WP_006439352.1">
    <property type="nucleotide sequence ID" value="NZ_DS995355.1"/>
</dbReference>
<evidence type="ECO:0000313" key="5">
    <source>
        <dbReference type="Proteomes" id="UP000003178"/>
    </source>
</evidence>
<proteinExistence type="predicted"/>
<feature type="domain" description="Thiamine phosphate synthase/TenI" evidence="3">
    <location>
        <begin position="4"/>
        <end position="193"/>
    </location>
</feature>
<dbReference type="Gene3D" id="3.20.20.70">
    <property type="entry name" value="Aldolase class I"/>
    <property type="match status" value="1"/>
</dbReference>
<protein>
    <submittedName>
        <fullName evidence="4">Putative thiamine-phosphate diphosphorylase</fullName>
    </submittedName>
</protein>
<dbReference type="InterPro" id="IPR036206">
    <property type="entry name" value="ThiamineP_synth_sf"/>
</dbReference>
<keyword evidence="5" id="KW-1185">Reference proteome</keyword>
<name>B6FX31_PEPHT</name>
<sequence length="210" mass="24063">MINLYLITNRTLCSEQEYFDRIKEACINGVDNIIIREKDLTDEEVICIYEKISQSLPVDVRKKTSIIINSKFKAYEDTDCDGIHLPFWLFKEKLEERYNFKIEKQIGLSLHSADEVAEMEELCSKYGVKVSYITLSHIYETKCKEGLKPRGLELLKMGGELTKVKVVALGGIDSSNVAETLKYCDDIAVMSLIMKSNDVKRTVEELINCK</sequence>
<dbReference type="Pfam" id="PF02581">
    <property type="entry name" value="TMP-TENI"/>
    <property type="match status" value="1"/>
</dbReference>
<dbReference type="EMBL" id="ABWP01000012">
    <property type="protein sequence ID" value="EEA85951.1"/>
    <property type="molecule type" value="Genomic_DNA"/>
</dbReference>
<dbReference type="Proteomes" id="UP000003178">
    <property type="component" value="Unassembled WGS sequence"/>
</dbReference>
<organism evidence="4 5">
    <name type="scientific">Peptacetobacter hiranonis (strain DSM 13275 / JCM 10541 / KCTC 15199 / TO-931)</name>
    <name type="common">Clostridium hiranonis</name>
    <dbReference type="NCBI Taxonomy" id="500633"/>
    <lineage>
        <taxon>Bacteria</taxon>
        <taxon>Bacillati</taxon>
        <taxon>Bacillota</taxon>
        <taxon>Clostridia</taxon>
        <taxon>Peptostreptococcales</taxon>
        <taxon>Peptostreptococcaceae</taxon>
        <taxon>Peptacetobacter</taxon>
    </lineage>
</organism>
<dbReference type="AlphaFoldDB" id="B6FX31"/>
<evidence type="ECO:0000256" key="1">
    <source>
        <dbReference type="ARBA" id="ARBA00004948"/>
    </source>
</evidence>
<dbReference type="PANTHER" id="PTHR20857">
    <property type="entry name" value="THIAMINE-PHOSPHATE PYROPHOSPHORYLASE"/>
    <property type="match status" value="1"/>
</dbReference>
<evidence type="ECO:0000256" key="2">
    <source>
        <dbReference type="ARBA" id="ARBA00022977"/>
    </source>
</evidence>
<dbReference type="CDD" id="cd00564">
    <property type="entry name" value="TMP_TenI"/>
    <property type="match status" value="1"/>
</dbReference>
<keyword evidence="2" id="KW-0784">Thiamine biosynthesis</keyword>
<dbReference type="eggNOG" id="COG0352">
    <property type="taxonomic scope" value="Bacteria"/>
</dbReference>
<dbReference type="GO" id="GO:0005737">
    <property type="term" value="C:cytoplasm"/>
    <property type="evidence" value="ECO:0007669"/>
    <property type="project" value="TreeGrafter"/>
</dbReference>
<dbReference type="InterPro" id="IPR022998">
    <property type="entry name" value="ThiamineP_synth_TenI"/>
</dbReference>
<comment type="caution">
    <text evidence="4">The sequence shown here is derived from an EMBL/GenBank/DDBJ whole genome shotgun (WGS) entry which is preliminary data.</text>
</comment>
<dbReference type="SUPFAM" id="SSF51391">
    <property type="entry name" value="Thiamin phosphate synthase"/>
    <property type="match status" value="1"/>
</dbReference>
<dbReference type="GO" id="GO:0004789">
    <property type="term" value="F:thiamine-phosphate diphosphorylase activity"/>
    <property type="evidence" value="ECO:0007669"/>
    <property type="project" value="TreeGrafter"/>
</dbReference>
<dbReference type="InterPro" id="IPR013785">
    <property type="entry name" value="Aldolase_TIM"/>
</dbReference>
<reference evidence="4 5" key="1">
    <citation type="submission" date="2008-09" db="EMBL/GenBank/DDBJ databases">
        <authorList>
            <person name="Fulton L."/>
            <person name="Clifton S."/>
            <person name="Fulton B."/>
            <person name="Xu J."/>
            <person name="Minx P."/>
            <person name="Pepin K.H."/>
            <person name="Johnson M."/>
            <person name="Thiruvilangam P."/>
            <person name="Bhonagiri V."/>
            <person name="Nash W.E."/>
            <person name="Mardis E.R."/>
            <person name="Wilson R.K."/>
        </authorList>
    </citation>
    <scope>NUCLEOTIDE SEQUENCE [LARGE SCALE GENOMIC DNA]</scope>
    <source>
        <strain evidence="4 5">DSM 13275</strain>
    </source>
</reference>
<comment type="pathway">
    <text evidence="1">Cofactor biosynthesis; thiamine diphosphate biosynthesis.</text>
</comment>